<evidence type="ECO:0000259" key="1">
    <source>
        <dbReference type="Pfam" id="PF13304"/>
    </source>
</evidence>
<dbReference type="RefSeq" id="WP_122952121.1">
    <property type="nucleotide sequence ID" value="NZ_CP024634.1"/>
</dbReference>
<dbReference type="InterPro" id="IPR003959">
    <property type="entry name" value="ATPase_AAA_core"/>
</dbReference>
<protein>
    <submittedName>
        <fullName evidence="2">RloA protein</fullName>
    </submittedName>
</protein>
<dbReference type="GO" id="GO:0016887">
    <property type="term" value="F:ATP hydrolysis activity"/>
    <property type="evidence" value="ECO:0007669"/>
    <property type="project" value="InterPro"/>
</dbReference>
<dbReference type="PANTHER" id="PTHR40396">
    <property type="entry name" value="ATPASE-LIKE PROTEIN"/>
    <property type="match status" value="1"/>
</dbReference>
<evidence type="ECO:0000313" key="3">
    <source>
        <dbReference type="Proteomes" id="UP000278334"/>
    </source>
</evidence>
<dbReference type="Gene3D" id="3.40.50.300">
    <property type="entry name" value="P-loop containing nucleotide triphosphate hydrolases"/>
    <property type="match status" value="1"/>
</dbReference>
<dbReference type="KEGG" id="bthg:MS2017_2060"/>
<sequence>MLLEFSITNFRSIKEKQTLSLLKTKKNELENNFTTVELSTGKTLEVLNSAVIYGANASGKSNLVWALGAMLNIIDDSFGYQPNQGVKNIEPFLLSKESVGQPTEFELDLIDGGIRYVYGFSATQEKIIDEWLYQYPKGSPQNLIDRKSTTQWGVMSGLKGKKKIWQDSTKDNSLFLSTAVQFNSELLSIVFSAINKLKDMYKEPLNFNFTCLKANESQGNKRGILEFMQAADINIEGFSVFEEKVDEETIPDEFKKILKEKNLDASKFKNFKVETQHISNDGSMVSFDFEDQESNGTQKLFRLVGPWLDVLENGYCLVMDELHNSLHPKLVAYLVSMFHNPEINKNAAQLIFVTHETSLLNQDTFRKDQVWFCEKENNATKVFSLADFKVRKGVDNLESAYLSGRYGAVPYLKQ</sequence>
<feature type="domain" description="ATPase AAA-type core" evidence="1">
    <location>
        <begin position="50"/>
        <end position="361"/>
    </location>
</feature>
<dbReference type="GO" id="GO:0005524">
    <property type="term" value="F:ATP binding"/>
    <property type="evidence" value="ECO:0007669"/>
    <property type="project" value="InterPro"/>
</dbReference>
<dbReference type="AlphaFoldDB" id="A0A3G3IPG7"/>
<reference evidence="2 3" key="1">
    <citation type="submission" date="2017-11" db="EMBL/GenBank/DDBJ databases">
        <title>Genome sequence of the bacterial symbiont EPR9N from a vent mussel Bathymodiolus thermophilus.</title>
        <authorList>
            <person name="Won Y.-J."/>
        </authorList>
    </citation>
    <scope>NUCLEOTIDE SEQUENCE [LARGE SCALE GENOMIC DNA]</scope>
    <source>
        <strain evidence="2 3">EPR9N</strain>
    </source>
</reference>
<dbReference type="EMBL" id="CP024634">
    <property type="protein sequence ID" value="AYQ57715.1"/>
    <property type="molecule type" value="Genomic_DNA"/>
</dbReference>
<proteinExistence type="predicted"/>
<accession>A0A3G3IPG7</accession>
<dbReference type="Pfam" id="PF13304">
    <property type="entry name" value="AAA_21"/>
    <property type="match status" value="1"/>
</dbReference>
<dbReference type="SUPFAM" id="SSF52540">
    <property type="entry name" value="P-loop containing nucleoside triphosphate hydrolases"/>
    <property type="match status" value="1"/>
</dbReference>
<name>A0A3G3IPG7_9GAMM</name>
<dbReference type="InterPro" id="IPR027417">
    <property type="entry name" value="P-loop_NTPase"/>
</dbReference>
<gene>
    <name evidence="2" type="ORF">MS2017_2060</name>
</gene>
<dbReference type="PANTHER" id="PTHR40396:SF1">
    <property type="entry name" value="ATPASE AAA-TYPE CORE DOMAIN-CONTAINING PROTEIN"/>
    <property type="match status" value="1"/>
</dbReference>
<organism evidence="2 3">
    <name type="scientific">Bathymodiolus thermophilus thioautotrophic gill symbiont</name>
    <dbReference type="NCBI Taxonomy" id="2360"/>
    <lineage>
        <taxon>Bacteria</taxon>
        <taxon>Pseudomonadati</taxon>
        <taxon>Pseudomonadota</taxon>
        <taxon>Gammaproteobacteria</taxon>
        <taxon>sulfur-oxidizing symbionts</taxon>
    </lineage>
</organism>
<evidence type="ECO:0000313" key="2">
    <source>
        <dbReference type="EMBL" id="AYQ57715.1"/>
    </source>
</evidence>
<dbReference type="Proteomes" id="UP000278334">
    <property type="component" value="Chromosome"/>
</dbReference>